<feature type="transmembrane region" description="Helical" evidence="2">
    <location>
        <begin position="852"/>
        <end position="874"/>
    </location>
</feature>
<comment type="caution">
    <text evidence="3">The sequence shown here is derived from an EMBL/GenBank/DDBJ whole genome shotgun (WGS) entry which is preliminary data.</text>
</comment>
<dbReference type="EMBL" id="JAFIQS010000004">
    <property type="protein sequence ID" value="KAG5170703.1"/>
    <property type="molecule type" value="Genomic_DNA"/>
</dbReference>
<keyword evidence="2" id="KW-1133">Transmembrane helix</keyword>
<feature type="compositionally biased region" description="Basic and acidic residues" evidence="1">
    <location>
        <begin position="661"/>
        <end position="670"/>
    </location>
</feature>
<protein>
    <submittedName>
        <fullName evidence="3">Uncharacterized protein</fullName>
    </submittedName>
</protein>
<proteinExistence type="predicted"/>
<feature type="compositionally biased region" description="Low complexity" evidence="1">
    <location>
        <begin position="241"/>
        <end position="250"/>
    </location>
</feature>
<feature type="compositionally biased region" description="Low complexity" evidence="1">
    <location>
        <begin position="203"/>
        <end position="222"/>
    </location>
</feature>
<feature type="compositionally biased region" description="Polar residues" evidence="1">
    <location>
        <begin position="685"/>
        <end position="697"/>
    </location>
</feature>
<feature type="compositionally biased region" description="Polar residues" evidence="1">
    <location>
        <begin position="733"/>
        <end position="744"/>
    </location>
</feature>
<feature type="region of interest" description="Disordered" evidence="1">
    <location>
        <begin position="90"/>
        <end position="148"/>
    </location>
</feature>
<dbReference type="AlphaFoldDB" id="A0A8H8CMC7"/>
<feature type="compositionally biased region" description="Polar residues" evidence="1">
    <location>
        <begin position="607"/>
        <end position="630"/>
    </location>
</feature>
<feature type="compositionally biased region" description="Polar residues" evidence="1">
    <location>
        <begin position="516"/>
        <end position="531"/>
    </location>
</feature>
<keyword evidence="2" id="KW-0472">Membrane</keyword>
<feature type="transmembrane region" description="Helical" evidence="2">
    <location>
        <begin position="911"/>
        <end position="930"/>
    </location>
</feature>
<accession>A0A8H8CMC7</accession>
<name>A0A8H8CMC7_PSICU</name>
<evidence type="ECO:0000256" key="2">
    <source>
        <dbReference type="SAM" id="Phobius"/>
    </source>
</evidence>
<feature type="region of interest" description="Disordered" evidence="1">
    <location>
        <begin position="509"/>
        <end position="587"/>
    </location>
</feature>
<feature type="compositionally biased region" description="Polar residues" evidence="1">
    <location>
        <begin position="542"/>
        <end position="551"/>
    </location>
</feature>
<evidence type="ECO:0000256" key="1">
    <source>
        <dbReference type="SAM" id="MobiDB-lite"/>
    </source>
</evidence>
<feature type="region of interest" description="Disordered" evidence="1">
    <location>
        <begin position="324"/>
        <end position="391"/>
    </location>
</feature>
<feature type="compositionally biased region" description="Basic residues" evidence="1">
    <location>
        <begin position="325"/>
        <end position="334"/>
    </location>
</feature>
<feature type="region of interest" description="Disordered" evidence="1">
    <location>
        <begin position="803"/>
        <end position="822"/>
    </location>
</feature>
<reference evidence="3" key="1">
    <citation type="submission" date="2021-02" db="EMBL/GenBank/DDBJ databases">
        <title>Psilocybe cubensis genome.</title>
        <authorList>
            <person name="Mckernan K.J."/>
            <person name="Crawford S."/>
            <person name="Trippe A."/>
            <person name="Kane L.T."/>
            <person name="Mclaughlin S."/>
        </authorList>
    </citation>
    <scope>NUCLEOTIDE SEQUENCE [LARGE SCALE GENOMIC DNA]</scope>
    <source>
        <strain evidence="3">MGC-MH-2018</strain>
    </source>
</reference>
<evidence type="ECO:0000313" key="3">
    <source>
        <dbReference type="EMBL" id="KAG5170703.1"/>
    </source>
</evidence>
<feature type="compositionally biased region" description="Basic and acidic residues" evidence="1">
    <location>
        <begin position="115"/>
        <end position="139"/>
    </location>
</feature>
<feature type="compositionally biased region" description="Basic residues" evidence="1">
    <location>
        <begin position="358"/>
        <end position="369"/>
    </location>
</feature>
<feature type="region of interest" description="Disordered" evidence="1">
    <location>
        <begin position="602"/>
        <end position="775"/>
    </location>
</feature>
<feature type="compositionally biased region" description="Polar residues" evidence="1">
    <location>
        <begin position="191"/>
        <end position="202"/>
    </location>
</feature>
<feature type="region of interest" description="Disordered" evidence="1">
    <location>
        <begin position="191"/>
        <end position="261"/>
    </location>
</feature>
<gene>
    <name evidence="3" type="ORF">JR316_005094</name>
</gene>
<sequence>MLLLRRGKKVDRVVDNVHPSLMEQKIHPNLDSLAKELEMSQAHRYHLPDSQEFGRERLENDMAGIGGLQPSTRSRKLQKEVLCMVMDNSGPVSDHYSPEEARGGLVEGHSGLSHQDQKGPQEQDTIKHSPSQHSDRIHLGVDSSQAATKTSTIMRWSTFGKRPEFGGRSTSSLSSLSQSQSFATCLPYASTSSIHPRTPISQTNSYHTSTPHSSSTASNNPAIEQDIPSPHTFGMPTPPQSSSKSTSYFTFKDDPPPLPPLDHPAFQGGSNTIRVAAHMHKFPEYPEVDEHGAVLGNYRRFTNSLPTSTRPNIATASIFSTPKGIVKKQARPRSKSSSAEGKARVDRENPISADRSPHPSKFKVHRRNQSKSSIASSRRSSAEYSAKQASSIGHEQMEDGCWEIQVSKEMVRLALGLEGIQQRVVETKPLKSNRFKTRPSQSVPGFGSAYGRARGENWTGEATRLGSPFLLQDTLSDNLTDKQVSNDLIARLGSTSGRRVSSLVAENCSRDDVMSNGESKISPTGSSANNKTRNEKERMGSGATSSGSQSRKGGIRAKSTPSRTRTPSPQPSKLDTGSRLGSIQGSSSLLVPPSLSVIAATPEASPVSPSRRTYHKSTPTMPTSSVLKTPSTPPVIEKSHSSGSASGKRKADEAGVGGDKTPPKEPKEPRTTFAPEPRTHRASGHSATSTHAPSSFNRSKRVRLTSIPDGRPGSRSASRAGSTLPTPDDSPPNAKSTGSWSSKGSHGPMSASSHGYISGGPPPAPSASYGSHLHGYRAPSRRSLSQASIPISALISPHAPSISHSGTFHMRDPRKPSPVQSTPWSLSFPSYVQEGESRWSRSGWAERGGSPLHAWLFFIGFLIFPLWWAAALFIPIPSTRRLGGTDAEKGVMLDDPQVEHDARSWRTRCRVMAIISLFTYIPFIVLVAVFA</sequence>
<organism evidence="3">
    <name type="scientific">Psilocybe cubensis</name>
    <name type="common">Psychedelic mushroom</name>
    <name type="synonym">Stropharia cubensis</name>
    <dbReference type="NCBI Taxonomy" id="181762"/>
    <lineage>
        <taxon>Eukaryota</taxon>
        <taxon>Fungi</taxon>
        <taxon>Dikarya</taxon>
        <taxon>Basidiomycota</taxon>
        <taxon>Agaricomycotina</taxon>
        <taxon>Agaricomycetes</taxon>
        <taxon>Agaricomycetidae</taxon>
        <taxon>Agaricales</taxon>
        <taxon>Agaricineae</taxon>
        <taxon>Strophariaceae</taxon>
        <taxon>Psilocybe</taxon>
    </lineage>
</organism>
<feature type="compositionally biased region" description="Low complexity" evidence="1">
    <location>
        <begin position="713"/>
        <end position="722"/>
    </location>
</feature>
<keyword evidence="2" id="KW-0812">Transmembrane</keyword>
<feature type="compositionally biased region" description="Polar residues" evidence="1">
    <location>
        <begin position="573"/>
        <end position="585"/>
    </location>
</feature>
<feature type="compositionally biased region" description="Low complexity" evidence="1">
    <location>
        <begin position="370"/>
        <end position="386"/>
    </location>
</feature>